<evidence type="ECO:0000256" key="3">
    <source>
        <dbReference type="ARBA" id="ARBA00039335"/>
    </source>
</evidence>
<organism evidence="8 9">
    <name type="scientific">Salmo trutta</name>
    <name type="common">Brown trout</name>
    <dbReference type="NCBI Taxonomy" id="8032"/>
    <lineage>
        <taxon>Eukaryota</taxon>
        <taxon>Metazoa</taxon>
        <taxon>Chordata</taxon>
        <taxon>Craniata</taxon>
        <taxon>Vertebrata</taxon>
        <taxon>Euteleostomi</taxon>
        <taxon>Actinopterygii</taxon>
        <taxon>Neopterygii</taxon>
        <taxon>Teleostei</taxon>
        <taxon>Protacanthopterygii</taxon>
        <taxon>Salmoniformes</taxon>
        <taxon>Salmonidae</taxon>
        <taxon>Salmoninae</taxon>
        <taxon>Salmo</taxon>
    </lineage>
</organism>
<dbReference type="InterPro" id="IPR048584">
    <property type="entry name" value="Ribosomal_uS5m_N"/>
</dbReference>
<keyword evidence="2" id="KW-0496">Mitochondrion</keyword>
<keyword evidence="9" id="KW-1185">Reference proteome</keyword>
<dbReference type="GO" id="GO:0015935">
    <property type="term" value="C:small ribosomal subunit"/>
    <property type="evidence" value="ECO:0007669"/>
    <property type="project" value="UniProtKB-ARBA"/>
</dbReference>
<evidence type="ECO:0000256" key="4">
    <source>
        <dbReference type="ARBA" id="ARBA00041606"/>
    </source>
</evidence>
<evidence type="ECO:0000256" key="5">
    <source>
        <dbReference type="SAM" id="SignalP"/>
    </source>
</evidence>
<dbReference type="OMA" id="WAGIKRT"/>
<dbReference type="Ensembl" id="ENSSTUT00000001548.1">
    <property type="protein sequence ID" value="ENSSTUP00000001429.1"/>
    <property type="gene ID" value="ENSSTUG00000000754.1"/>
</dbReference>
<comment type="subcellular location">
    <subcellularLocation>
        <location evidence="1">Mitochondrion</location>
    </subcellularLocation>
</comment>
<dbReference type="InterPro" id="IPR014721">
    <property type="entry name" value="Ribsml_uS5_D2-typ_fold_subgr"/>
</dbReference>
<dbReference type="GO" id="GO:0003735">
    <property type="term" value="F:structural constituent of ribosome"/>
    <property type="evidence" value="ECO:0007669"/>
    <property type="project" value="InterPro"/>
</dbReference>
<protein>
    <recommendedName>
        <fullName evidence="3">Small ribosomal subunit protein uS5m</fullName>
    </recommendedName>
    <alternativeName>
        <fullName evidence="4">28S ribosomal protein S5, mitochondrial</fullName>
    </alternativeName>
</protein>
<dbReference type="GeneTree" id="ENSGT00390000001878"/>
<dbReference type="InterPro" id="IPR020568">
    <property type="entry name" value="Ribosomal_Su5_D2-typ_SF"/>
</dbReference>
<dbReference type="GO" id="GO:0003723">
    <property type="term" value="F:RNA binding"/>
    <property type="evidence" value="ECO:0007669"/>
    <property type="project" value="InterPro"/>
</dbReference>
<evidence type="ECO:0000313" key="9">
    <source>
        <dbReference type="Proteomes" id="UP000472277"/>
    </source>
</evidence>
<proteinExistence type="predicted"/>
<dbReference type="GO" id="GO:0005739">
    <property type="term" value="C:mitochondrion"/>
    <property type="evidence" value="ECO:0007669"/>
    <property type="project" value="UniProtKB-SubCell"/>
</dbReference>
<feature type="domain" description="Small ribosomal subunit protein uS5 C-terminal" evidence="6">
    <location>
        <begin position="148"/>
        <end position="212"/>
    </location>
</feature>
<dbReference type="InParanoid" id="A0A673VMN8"/>
<evidence type="ECO:0000313" key="8">
    <source>
        <dbReference type="Ensembl" id="ENSSTUP00000001429.1"/>
    </source>
</evidence>
<dbReference type="Pfam" id="PF21251">
    <property type="entry name" value="Ribosomal_uS5m_N"/>
    <property type="match status" value="1"/>
</dbReference>
<evidence type="ECO:0000256" key="1">
    <source>
        <dbReference type="ARBA" id="ARBA00004173"/>
    </source>
</evidence>
<reference evidence="8" key="2">
    <citation type="submission" date="2025-09" db="UniProtKB">
        <authorList>
            <consortium name="Ensembl"/>
        </authorList>
    </citation>
    <scope>IDENTIFICATION</scope>
</reference>
<dbReference type="SUPFAM" id="SSF54211">
    <property type="entry name" value="Ribosomal protein S5 domain 2-like"/>
    <property type="match status" value="1"/>
</dbReference>
<accession>A0A673VMN8</accession>
<dbReference type="InterPro" id="IPR005324">
    <property type="entry name" value="Ribosomal_uS5_C"/>
</dbReference>
<evidence type="ECO:0000259" key="7">
    <source>
        <dbReference type="Pfam" id="PF21251"/>
    </source>
</evidence>
<feature type="domain" description="Small ribosomal subunit protein uS5m N-terminal" evidence="7">
    <location>
        <begin position="30"/>
        <end position="106"/>
    </location>
</feature>
<dbReference type="PANTHER" id="PTHR48277">
    <property type="entry name" value="MITOCHONDRIAL RIBOSOMAL PROTEIN S5"/>
    <property type="match status" value="1"/>
</dbReference>
<dbReference type="PANTHER" id="PTHR48277:SF1">
    <property type="entry name" value="MITOCHONDRIAL RIBOSOMAL PROTEIN S5"/>
    <property type="match status" value="1"/>
</dbReference>
<keyword evidence="5" id="KW-0732">Signal</keyword>
<dbReference type="InterPro" id="IPR000851">
    <property type="entry name" value="Ribosomal_uS5"/>
</dbReference>
<dbReference type="Pfam" id="PF03719">
    <property type="entry name" value="Ribosomal_S5_C"/>
    <property type="match status" value="1"/>
</dbReference>
<feature type="chain" id="PRO_5045938964" description="Small ribosomal subunit protein uS5m" evidence="5">
    <location>
        <begin position="23"/>
        <end position="278"/>
    </location>
</feature>
<name>A0A673VMN8_SALTR</name>
<dbReference type="AlphaFoldDB" id="A0A673VMN8"/>
<sequence>MCTLWDCFVVLTAEELWRGVLAETGAGARKGQNIGEGRGGFLWPGLNAPILKSGAIQNMSRRGDLEQQELQGKLLRQLDQWDRRRKMRERRWTGNSWGGISLGPPDPGPNGETYEDFDRGAKNRAVHYLYYIERYNDHTIYHDINSTFKRTTLLMKKQHRGYGLHCHRAVITICKLIGVEDMYGTKVEASVNLLNITRALFTGLETHQSLAEKKQLHVVEFQPDVGPLPLIVATPKKGVHPDPKPEEEIPNTQLTWDDVRAAQCMKRSVWAGIKRTIW</sequence>
<evidence type="ECO:0000256" key="2">
    <source>
        <dbReference type="ARBA" id="ARBA00023128"/>
    </source>
</evidence>
<dbReference type="Gene3D" id="3.30.230.10">
    <property type="match status" value="1"/>
</dbReference>
<evidence type="ECO:0000259" key="6">
    <source>
        <dbReference type="Pfam" id="PF03719"/>
    </source>
</evidence>
<reference evidence="8" key="1">
    <citation type="submission" date="2025-08" db="UniProtKB">
        <authorList>
            <consortium name="Ensembl"/>
        </authorList>
    </citation>
    <scope>IDENTIFICATION</scope>
</reference>
<dbReference type="Proteomes" id="UP000472277">
    <property type="component" value="Chromosome 5"/>
</dbReference>
<dbReference type="GO" id="GO:0006412">
    <property type="term" value="P:translation"/>
    <property type="evidence" value="ECO:0007669"/>
    <property type="project" value="InterPro"/>
</dbReference>
<feature type="signal peptide" evidence="5">
    <location>
        <begin position="1"/>
        <end position="22"/>
    </location>
</feature>